<dbReference type="RefSeq" id="WP_260794599.1">
    <property type="nucleotide sequence ID" value="NZ_CP093313.1"/>
</dbReference>
<proteinExistence type="inferred from homology"/>
<keyword evidence="4" id="KW-1185">Reference proteome</keyword>
<dbReference type="AlphaFoldDB" id="A0A9J7BQC8"/>
<dbReference type="Proteomes" id="UP001059380">
    <property type="component" value="Chromosome"/>
</dbReference>
<dbReference type="PANTHER" id="PTHR21064:SF6">
    <property type="entry name" value="AMINOGLYCOSIDE PHOSPHOTRANSFERASE DOMAIN-CONTAINING PROTEIN"/>
    <property type="match status" value="1"/>
</dbReference>
<dbReference type="Gene3D" id="3.90.1200.10">
    <property type="match status" value="1"/>
</dbReference>
<evidence type="ECO:0000259" key="2">
    <source>
        <dbReference type="Pfam" id="PF01636"/>
    </source>
</evidence>
<dbReference type="KEGG" id="orp:MOP44_03865"/>
<sequence length="393" mass="43594">MNTEIKVHGLDGSLVEPDWAPLSPHEIDSVLSRYPELQGPYKIVSMSPRPLSAASVVASRSGRVFVKRHARLVRGAEGLREEHRFVAHLRAHGAPVPKVLICDSGDTVIEAGGWTYEVHAIPHGVDAYEDAISWTPFRSSEHARSVGETMARLHLAAEEYDAPVRQSRHLVAGFTIFAGENATRKLDEYVTVRPALQQYLAQTGCAHEAIDLLAPFYAELAPLLPSLQPLWTHNDLHGSNLFWSDEGPTAKATAVIDFGLCDRTNALHDLAHAIERSVVEWLSLVNDPANPESVPVHMDHLWALIEGYETVRSLSKAERAALAPMLALCHAEFALSETDYFLSVLHSREKAYMACEGYLVSHARWWCGPGEQVLKALRNWAAIKEPKREVHRG</sequence>
<gene>
    <name evidence="3" type="ORF">MOP44_03865</name>
</gene>
<evidence type="ECO:0000313" key="3">
    <source>
        <dbReference type="EMBL" id="UWZ85084.1"/>
    </source>
</evidence>
<evidence type="ECO:0000313" key="4">
    <source>
        <dbReference type="Proteomes" id="UP001059380"/>
    </source>
</evidence>
<dbReference type="InterPro" id="IPR002575">
    <property type="entry name" value="Aminoglycoside_PTrfase"/>
</dbReference>
<dbReference type="GO" id="GO:0009088">
    <property type="term" value="P:threonine biosynthetic process"/>
    <property type="evidence" value="ECO:0007669"/>
    <property type="project" value="TreeGrafter"/>
</dbReference>
<reference evidence="3" key="1">
    <citation type="submission" date="2021-04" db="EMBL/GenBank/DDBJ databases">
        <title>Phylogenetic analysis of Acidobacteriaceae.</title>
        <authorList>
            <person name="Qiu L."/>
            <person name="Zhang Q."/>
        </authorList>
    </citation>
    <scope>NUCLEOTIDE SEQUENCE</scope>
    <source>
        <strain evidence="3">DSM 25168</strain>
    </source>
</reference>
<dbReference type="SUPFAM" id="SSF56112">
    <property type="entry name" value="Protein kinase-like (PK-like)"/>
    <property type="match status" value="1"/>
</dbReference>
<protein>
    <submittedName>
        <fullName evidence="3">Phosphotransferase</fullName>
    </submittedName>
</protein>
<dbReference type="PANTHER" id="PTHR21064">
    <property type="entry name" value="AMINOGLYCOSIDE PHOSPHOTRANSFERASE DOMAIN-CONTAINING PROTEIN-RELATED"/>
    <property type="match status" value="1"/>
</dbReference>
<comment type="similarity">
    <text evidence="1">Belongs to the pseudomonas-type ThrB family.</text>
</comment>
<dbReference type="InterPro" id="IPR011009">
    <property type="entry name" value="Kinase-like_dom_sf"/>
</dbReference>
<dbReference type="GO" id="GO:0004413">
    <property type="term" value="F:homoserine kinase activity"/>
    <property type="evidence" value="ECO:0007669"/>
    <property type="project" value="TreeGrafter"/>
</dbReference>
<name>A0A9J7BQC8_9BACT</name>
<dbReference type="Pfam" id="PF01636">
    <property type="entry name" value="APH"/>
    <property type="match status" value="1"/>
</dbReference>
<dbReference type="InterPro" id="IPR050249">
    <property type="entry name" value="Pseudomonas-type_ThrB"/>
</dbReference>
<dbReference type="EMBL" id="CP093313">
    <property type="protein sequence ID" value="UWZ85084.1"/>
    <property type="molecule type" value="Genomic_DNA"/>
</dbReference>
<organism evidence="3 4">
    <name type="scientific">Occallatibacter riparius</name>
    <dbReference type="NCBI Taxonomy" id="1002689"/>
    <lineage>
        <taxon>Bacteria</taxon>
        <taxon>Pseudomonadati</taxon>
        <taxon>Acidobacteriota</taxon>
        <taxon>Terriglobia</taxon>
        <taxon>Terriglobales</taxon>
        <taxon>Acidobacteriaceae</taxon>
        <taxon>Occallatibacter</taxon>
    </lineage>
</organism>
<evidence type="ECO:0000256" key="1">
    <source>
        <dbReference type="ARBA" id="ARBA00038240"/>
    </source>
</evidence>
<accession>A0A9J7BQC8</accession>
<feature type="domain" description="Aminoglycoside phosphotransferase" evidence="2">
    <location>
        <begin position="59"/>
        <end position="279"/>
    </location>
</feature>